<accession>A0A8J9UG12</accession>
<feature type="non-terminal residue" evidence="2">
    <location>
        <position position="384"/>
    </location>
</feature>
<reference evidence="2" key="1">
    <citation type="submission" date="2021-12" db="EMBL/GenBank/DDBJ databases">
        <authorList>
            <person name="Martin H S."/>
        </authorList>
    </citation>
    <scope>NUCLEOTIDE SEQUENCE</scope>
</reference>
<dbReference type="EMBL" id="OV170234">
    <property type="protein sequence ID" value="CAH0719377.1"/>
    <property type="molecule type" value="Genomic_DNA"/>
</dbReference>
<evidence type="ECO:0000313" key="3">
    <source>
        <dbReference type="Proteomes" id="UP000838878"/>
    </source>
</evidence>
<evidence type="ECO:0000256" key="1">
    <source>
        <dbReference type="SAM" id="MobiDB-lite"/>
    </source>
</evidence>
<proteinExistence type="predicted"/>
<feature type="region of interest" description="Disordered" evidence="1">
    <location>
        <begin position="307"/>
        <end position="331"/>
    </location>
</feature>
<gene>
    <name evidence="2" type="ORF">BINO364_LOCUS5726</name>
</gene>
<keyword evidence="3" id="KW-1185">Reference proteome</keyword>
<sequence>METSIKDRLKQVSTNLKRKADDKIDRLNMTGSGYCEHNESQQLVKVDETYKSSSNSSSEDIIPTGTEIYPFPIVSNKTMSDIGRYEDWFGSEVVVPRDTDRILEQIVLMLLRIGVFLGKESTDAAKFLSSSSQAYLPRARKVECISTEMAETPPLVASSKGRMASYLRDYPHIFMKKPSGLLGTLSSPVRLHDNNSIVEKSQSIHSLETTEISIDSVSSMCENKDFLPTNEIESPSKTLTDTHEDINKYVIDNQIENISHTLEAKETLESVSFMCENDKILRTTNEMKSPSKHLINTQEDVNKHVTENQAESNISQTSKETKSLNATSSESIESVINRMKIRAACMDMPSSTLNNRNSTCSVNTESSKNSNNSKPTKSKAHKYK</sequence>
<organism evidence="2 3">
    <name type="scientific">Brenthis ino</name>
    <name type="common">lesser marbled fritillary</name>
    <dbReference type="NCBI Taxonomy" id="405034"/>
    <lineage>
        <taxon>Eukaryota</taxon>
        <taxon>Metazoa</taxon>
        <taxon>Ecdysozoa</taxon>
        <taxon>Arthropoda</taxon>
        <taxon>Hexapoda</taxon>
        <taxon>Insecta</taxon>
        <taxon>Pterygota</taxon>
        <taxon>Neoptera</taxon>
        <taxon>Endopterygota</taxon>
        <taxon>Lepidoptera</taxon>
        <taxon>Glossata</taxon>
        <taxon>Ditrysia</taxon>
        <taxon>Papilionoidea</taxon>
        <taxon>Nymphalidae</taxon>
        <taxon>Heliconiinae</taxon>
        <taxon>Argynnini</taxon>
        <taxon>Brenthis</taxon>
    </lineage>
</organism>
<feature type="region of interest" description="Disordered" evidence="1">
    <location>
        <begin position="348"/>
        <end position="384"/>
    </location>
</feature>
<feature type="compositionally biased region" description="Low complexity" evidence="1">
    <location>
        <begin position="361"/>
        <end position="375"/>
    </location>
</feature>
<dbReference type="OrthoDB" id="6819313at2759"/>
<dbReference type="AlphaFoldDB" id="A0A8J9UG12"/>
<name>A0A8J9UG12_9NEOP</name>
<dbReference type="Proteomes" id="UP000838878">
    <property type="component" value="Chromosome 14"/>
</dbReference>
<feature type="compositionally biased region" description="Polar residues" evidence="1">
    <location>
        <begin position="349"/>
        <end position="360"/>
    </location>
</feature>
<protein>
    <submittedName>
        <fullName evidence="2">Uncharacterized protein</fullName>
    </submittedName>
</protein>
<evidence type="ECO:0000313" key="2">
    <source>
        <dbReference type="EMBL" id="CAH0719377.1"/>
    </source>
</evidence>